<comment type="subunit">
    <text evidence="2">The accessory proteins ExbB and ExbD seem to form a complex with TonB.</text>
</comment>
<keyword evidence="9 13" id="KW-1133">Transmembrane helix</keyword>
<dbReference type="AlphaFoldDB" id="A0A849P9M8"/>
<accession>A0A849P9M8</accession>
<evidence type="ECO:0000313" key="16">
    <source>
        <dbReference type="Proteomes" id="UP000537862"/>
    </source>
</evidence>
<dbReference type="GO" id="GO:0017038">
    <property type="term" value="P:protein import"/>
    <property type="evidence" value="ECO:0007669"/>
    <property type="project" value="TreeGrafter"/>
</dbReference>
<keyword evidence="6" id="KW-0997">Cell inner membrane</keyword>
<evidence type="ECO:0000256" key="9">
    <source>
        <dbReference type="ARBA" id="ARBA00022989"/>
    </source>
</evidence>
<sequence>MLSEIINIAEHIVHGLTLQIAESSAPQHDMLSFIKQTDMVGKGLFCILVLMSVITWYIIIVKTLTNIRQSNRTEKFLHRFWNASSLQQVDKDLHQYGAGDPFSRLANEALHAHNHFKRYGASKLAEAGADGEFVIRTMRKVIDEETARLENGLTMLGSIGSTAPFVGLFGTVWGVYHALIGIGLTDGVSINKIAGPVGEALIMTGLGLAVAIPAVLAFNTFVRRNRVVLSRLDGFAHDLLAFLTTGQQVDSKAQLSMNEDK</sequence>
<comment type="function">
    <text evidence="11">Involved in the TonB-dependent energy-dependent transport of various receptor-bound substrates. Protects ExbD from proteolytic degradation and functionally stabilizes TonB.</text>
</comment>
<feature type="transmembrane region" description="Helical" evidence="13">
    <location>
        <begin position="200"/>
        <end position="222"/>
    </location>
</feature>
<feature type="domain" description="MotA/TolQ/ExbB proton channel" evidence="14">
    <location>
        <begin position="116"/>
        <end position="232"/>
    </location>
</feature>
<keyword evidence="4 12" id="KW-0813">Transport</keyword>
<protein>
    <recommendedName>
        <fullName evidence="3">Biopolymer transport protein ExbB</fullName>
    </recommendedName>
</protein>
<dbReference type="PANTHER" id="PTHR30625:SF14">
    <property type="entry name" value="BIOPOLYMER TRANSPORT PROTEIN EXBB"/>
    <property type="match status" value="1"/>
</dbReference>
<evidence type="ECO:0000256" key="8">
    <source>
        <dbReference type="ARBA" id="ARBA00022927"/>
    </source>
</evidence>
<keyword evidence="7 13" id="KW-0812">Transmembrane</keyword>
<evidence type="ECO:0000256" key="2">
    <source>
        <dbReference type="ARBA" id="ARBA00011471"/>
    </source>
</evidence>
<keyword evidence="8 12" id="KW-0653">Protein transport</keyword>
<dbReference type="PANTHER" id="PTHR30625">
    <property type="entry name" value="PROTEIN TOLQ"/>
    <property type="match status" value="1"/>
</dbReference>
<dbReference type="RefSeq" id="WP_171681122.1">
    <property type="nucleotide sequence ID" value="NZ_JABGBN010000009.1"/>
</dbReference>
<gene>
    <name evidence="15" type="ORF">HKX39_09675</name>
</gene>
<evidence type="ECO:0000256" key="5">
    <source>
        <dbReference type="ARBA" id="ARBA00022475"/>
    </source>
</evidence>
<comment type="caution">
    <text evidence="15">The sequence shown here is derived from an EMBL/GenBank/DDBJ whole genome shotgun (WGS) entry which is preliminary data.</text>
</comment>
<keyword evidence="16" id="KW-1185">Reference proteome</keyword>
<evidence type="ECO:0000256" key="12">
    <source>
        <dbReference type="RuleBase" id="RU004057"/>
    </source>
</evidence>
<evidence type="ECO:0000256" key="11">
    <source>
        <dbReference type="ARBA" id="ARBA00024816"/>
    </source>
</evidence>
<organism evidence="15 16">
    <name type="scientific">Pelistega suis</name>
    <dbReference type="NCBI Taxonomy" id="1631957"/>
    <lineage>
        <taxon>Bacteria</taxon>
        <taxon>Pseudomonadati</taxon>
        <taxon>Pseudomonadota</taxon>
        <taxon>Betaproteobacteria</taxon>
        <taxon>Burkholderiales</taxon>
        <taxon>Alcaligenaceae</taxon>
        <taxon>Pelistega</taxon>
    </lineage>
</organism>
<name>A0A849P9M8_9BURK</name>
<dbReference type="GO" id="GO:0005886">
    <property type="term" value="C:plasma membrane"/>
    <property type="evidence" value="ECO:0007669"/>
    <property type="project" value="UniProtKB-SubCell"/>
</dbReference>
<evidence type="ECO:0000256" key="4">
    <source>
        <dbReference type="ARBA" id="ARBA00022448"/>
    </source>
</evidence>
<dbReference type="InterPro" id="IPR050790">
    <property type="entry name" value="ExbB/TolQ_transport"/>
</dbReference>
<feature type="transmembrane region" description="Helical" evidence="13">
    <location>
        <begin position="39"/>
        <end position="60"/>
    </location>
</feature>
<evidence type="ECO:0000256" key="1">
    <source>
        <dbReference type="ARBA" id="ARBA00004429"/>
    </source>
</evidence>
<comment type="subcellular location">
    <subcellularLocation>
        <location evidence="1">Cell inner membrane</location>
        <topology evidence="1">Multi-pass membrane protein</topology>
    </subcellularLocation>
    <subcellularLocation>
        <location evidence="12">Membrane</location>
        <topology evidence="12">Multi-pass membrane protein</topology>
    </subcellularLocation>
</comment>
<reference evidence="15 16" key="1">
    <citation type="submission" date="2020-05" db="EMBL/GenBank/DDBJ databases">
        <authorList>
            <person name="Niu N."/>
        </authorList>
    </citation>
    <scope>NUCLEOTIDE SEQUENCE [LARGE SCALE GENOMIC DNA]</scope>
    <source>
        <strain evidence="15 16">3340-03</strain>
    </source>
</reference>
<evidence type="ECO:0000256" key="7">
    <source>
        <dbReference type="ARBA" id="ARBA00022692"/>
    </source>
</evidence>
<keyword evidence="5" id="KW-1003">Cell membrane</keyword>
<feature type="transmembrane region" description="Helical" evidence="13">
    <location>
        <begin position="156"/>
        <end position="180"/>
    </location>
</feature>
<dbReference type="InterPro" id="IPR002898">
    <property type="entry name" value="MotA_ExbB_proton_chnl"/>
</dbReference>
<dbReference type="Proteomes" id="UP000537862">
    <property type="component" value="Unassembled WGS sequence"/>
</dbReference>
<evidence type="ECO:0000256" key="6">
    <source>
        <dbReference type="ARBA" id="ARBA00022519"/>
    </source>
</evidence>
<evidence type="ECO:0000256" key="3">
    <source>
        <dbReference type="ARBA" id="ARBA00022093"/>
    </source>
</evidence>
<keyword evidence="10 13" id="KW-0472">Membrane</keyword>
<comment type="similarity">
    <text evidence="12">Belongs to the exbB/tolQ family.</text>
</comment>
<dbReference type="EMBL" id="JABGBN010000009">
    <property type="protein sequence ID" value="NOL52432.1"/>
    <property type="molecule type" value="Genomic_DNA"/>
</dbReference>
<evidence type="ECO:0000259" key="14">
    <source>
        <dbReference type="Pfam" id="PF01618"/>
    </source>
</evidence>
<dbReference type="Pfam" id="PF01618">
    <property type="entry name" value="MotA_ExbB"/>
    <property type="match status" value="1"/>
</dbReference>
<evidence type="ECO:0000256" key="13">
    <source>
        <dbReference type="SAM" id="Phobius"/>
    </source>
</evidence>
<proteinExistence type="inferred from homology"/>
<evidence type="ECO:0000256" key="10">
    <source>
        <dbReference type="ARBA" id="ARBA00023136"/>
    </source>
</evidence>
<evidence type="ECO:0000313" key="15">
    <source>
        <dbReference type="EMBL" id="NOL52432.1"/>
    </source>
</evidence>